<sequence length="235" mass="25103">MVAQTLLAIVAVYMLAILWRGRTFRVRLPTRPGRSPARRMTAWAVGLAVSFGLPALVGLVLLGQNPLAAAQPAAIALVPDDWPRLPIAPLILGMALGTLANAAITHVLWRRGRRAFQIGTFPDVLPKTREDILPAIALAISAGISEELFFRLFLPLLIALVSGSALAGTIIAALCFGGVHRYQGWRGVVATTLSGVALSVLYGLTNSVWMAIAFHIAIDINALVVRPMAYGAWRA</sequence>
<comment type="caution">
    <text evidence="3">The sequence shown here is derived from an EMBL/GenBank/DDBJ whole genome shotgun (WGS) entry which is preliminary data.</text>
</comment>
<evidence type="ECO:0000313" key="3">
    <source>
        <dbReference type="EMBL" id="PTM45361.1"/>
    </source>
</evidence>
<organism evidence="3 4">
    <name type="scientific">Sphingomonas aerolata</name>
    <dbReference type="NCBI Taxonomy" id="185951"/>
    <lineage>
        <taxon>Bacteria</taxon>
        <taxon>Pseudomonadati</taxon>
        <taxon>Pseudomonadota</taxon>
        <taxon>Alphaproteobacteria</taxon>
        <taxon>Sphingomonadales</taxon>
        <taxon>Sphingomonadaceae</taxon>
        <taxon>Sphingomonas</taxon>
    </lineage>
</organism>
<feature type="domain" description="CAAX prenyl protease 2/Lysostaphin resistance protein A-like" evidence="2">
    <location>
        <begin position="132"/>
        <end position="220"/>
    </location>
</feature>
<keyword evidence="3" id="KW-0378">Hydrolase</keyword>
<name>A0A2T4YPC6_9SPHN</name>
<evidence type="ECO:0000256" key="1">
    <source>
        <dbReference type="SAM" id="Phobius"/>
    </source>
</evidence>
<dbReference type="EMBL" id="PZZN01000002">
    <property type="protein sequence ID" value="PTM45361.1"/>
    <property type="molecule type" value="Genomic_DNA"/>
</dbReference>
<evidence type="ECO:0000259" key="2">
    <source>
        <dbReference type="Pfam" id="PF02517"/>
    </source>
</evidence>
<keyword evidence="3" id="KW-0645">Protease</keyword>
<feature type="transmembrane region" description="Helical" evidence="1">
    <location>
        <begin position="87"/>
        <end position="109"/>
    </location>
</feature>
<keyword evidence="1" id="KW-0812">Transmembrane</keyword>
<dbReference type="RefSeq" id="WP_107931554.1">
    <property type="nucleotide sequence ID" value="NZ_PZZN01000002.1"/>
</dbReference>
<dbReference type="InterPro" id="IPR003675">
    <property type="entry name" value="Rce1/LyrA-like_dom"/>
</dbReference>
<feature type="transmembrane region" description="Helical" evidence="1">
    <location>
        <begin position="42"/>
        <end position="62"/>
    </location>
</feature>
<feature type="transmembrane region" description="Helical" evidence="1">
    <location>
        <begin position="6"/>
        <end position="21"/>
    </location>
</feature>
<protein>
    <submittedName>
        <fullName evidence="3">CAAX prenyl protease-like protein</fullName>
    </submittedName>
</protein>
<feature type="transmembrane region" description="Helical" evidence="1">
    <location>
        <begin position="156"/>
        <end position="177"/>
    </location>
</feature>
<dbReference type="AlphaFoldDB" id="A0A2T4YPC6"/>
<dbReference type="GO" id="GO:0004175">
    <property type="term" value="F:endopeptidase activity"/>
    <property type="evidence" value="ECO:0007669"/>
    <property type="project" value="UniProtKB-ARBA"/>
</dbReference>
<dbReference type="Proteomes" id="UP000240996">
    <property type="component" value="Unassembled WGS sequence"/>
</dbReference>
<dbReference type="GO" id="GO:0006508">
    <property type="term" value="P:proteolysis"/>
    <property type="evidence" value="ECO:0007669"/>
    <property type="project" value="UniProtKB-KW"/>
</dbReference>
<dbReference type="Pfam" id="PF02517">
    <property type="entry name" value="Rce1-like"/>
    <property type="match status" value="1"/>
</dbReference>
<reference evidence="3 4" key="1">
    <citation type="submission" date="2018-04" db="EMBL/GenBank/DDBJ databases">
        <title>Genomic Encyclopedia of Type Strains, Phase III (KMG-III): the genomes of soil and plant-associated and newly described type strains.</title>
        <authorList>
            <person name="Whitman W."/>
        </authorList>
    </citation>
    <scope>NUCLEOTIDE SEQUENCE [LARGE SCALE GENOMIC DNA]</scope>
    <source>
        <strain evidence="3 4">NW12</strain>
    </source>
</reference>
<gene>
    <name evidence="3" type="ORF">C8J24_1576</name>
</gene>
<keyword evidence="1" id="KW-1133">Transmembrane helix</keyword>
<keyword evidence="4" id="KW-1185">Reference proteome</keyword>
<evidence type="ECO:0000313" key="4">
    <source>
        <dbReference type="Proteomes" id="UP000240996"/>
    </source>
</evidence>
<dbReference type="GO" id="GO:0080120">
    <property type="term" value="P:CAAX-box protein maturation"/>
    <property type="evidence" value="ECO:0007669"/>
    <property type="project" value="UniProtKB-ARBA"/>
</dbReference>
<keyword evidence="1" id="KW-0472">Membrane</keyword>
<accession>A0A2T4YPC6</accession>
<proteinExistence type="predicted"/>